<organism evidence="1 2">
    <name type="scientific">Dreissena polymorpha</name>
    <name type="common">Zebra mussel</name>
    <name type="synonym">Mytilus polymorpha</name>
    <dbReference type="NCBI Taxonomy" id="45954"/>
    <lineage>
        <taxon>Eukaryota</taxon>
        <taxon>Metazoa</taxon>
        <taxon>Spiralia</taxon>
        <taxon>Lophotrochozoa</taxon>
        <taxon>Mollusca</taxon>
        <taxon>Bivalvia</taxon>
        <taxon>Autobranchia</taxon>
        <taxon>Heteroconchia</taxon>
        <taxon>Euheterodonta</taxon>
        <taxon>Imparidentia</taxon>
        <taxon>Neoheterodontei</taxon>
        <taxon>Myida</taxon>
        <taxon>Dreissenoidea</taxon>
        <taxon>Dreissenidae</taxon>
        <taxon>Dreissena</taxon>
    </lineage>
</organism>
<proteinExistence type="predicted"/>
<name>A0A9D4MSI5_DREPO</name>
<accession>A0A9D4MSI5</accession>
<dbReference type="AlphaFoldDB" id="A0A9D4MSI5"/>
<reference evidence="1" key="1">
    <citation type="journal article" date="2019" name="bioRxiv">
        <title>The Genome of the Zebra Mussel, Dreissena polymorpha: A Resource for Invasive Species Research.</title>
        <authorList>
            <person name="McCartney M.A."/>
            <person name="Auch B."/>
            <person name="Kono T."/>
            <person name="Mallez S."/>
            <person name="Zhang Y."/>
            <person name="Obille A."/>
            <person name="Becker A."/>
            <person name="Abrahante J.E."/>
            <person name="Garbe J."/>
            <person name="Badalamenti J.P."/>
            <person name="Herman A."/>
            <person name="Mangelson H."/>
            <person name="Liachko I."/>
            <person name="Sullivan S."/>
            <person name="Sone E.D."/>
            <person name="Koren S."/>
            <person name="Silverstein K.A.T."/>
            <person name="Beckman K.B."/>
            <person name="Gohl D.M."/>
        </authorList>
    </citation>
    <scope>NUCLEOTIDE SEQUENCE</scope>
    <source>
        <strain evidence="1">Duluth1</strain>
        <tissue evidence="1">Whole animal</tissue>
    </source>
</reference>
<evidence type="ECO:0000313" key="1">
    <source>
        <dbReference type="EMBL" id="KAH3881425.1"/>
    </source>
</evidence>
<sequence length="104" mass="11559">SHVERLWCSRGAGVEGCPPGPEVQMSKKIDNIQFKITRSHLTSPASDFSLESIINPAIVIKCACKSGVYAECGQRYSRRARGLYKVTQCFVDEQAGIMQLRLQI</sequence>
<gene>
    <name evidence="1" type="ORF">DPMN_005351</name>
</gene>
<evidence type="ECO:0000313" key="2">
    <source>
        <dbReference type="Proteomes" id="UP000828390"/>
    </source>
</evidence>
<comment type="caution">
    <text evidence="1">The sequence shown here is derived from an EMBL/GenBank/DDBJ whole genome shotgun (WGS) entry which is preliminary data.</text>
</comment>
<feature type="non-terminal residue" evidence="1">
    <location>
        <position position="1"/>
    </location>
</feature>
<dbReference type="Proteomes" id="UP000828390">
    <property type="component" value="Unassembled WGS sequence"/>
</dbReference>
<reference evidence="1" key="2">
    <citation type="submission" date="2020-11" db="EMBL/GenBank/DDBJ databases">
        <authorList>
            <person name="McCartney M.A."/>
            <person name="Auch B."/>
            <person name="Kono T."/>
            <person name="Mallez S."/>
            <person name="Becker A."/>
            <person name="Gohl D.M."/>
            <person name="Silverstein K.A.T."/>
            <person name="Koren S."/>
            <person name="Bechman K.B."/>
            <person name="Herman A."/>
            <person name="Abrahante J.E."/>
            <person name="Garbe J."/>
        </authorList>
    </citation>
    <scope>NUCLEOTIDE SEQUENCE</scope>
    <source>
        <strain evidence="1">Duluth1</strain>
        <tissue evidence="1">Whole animal</tissue>
    </source>
</reference>
<protein>
    <submittedName>
        <fullName evidence="1">Uncharacterized protein</fullName>
    </submittedName>
</protein>
<keyword evidence="2" id="KW-1185">Reference proteome</keyword>
<dbReference type="EMBL" id="JAIWYP010000001">
    <property type="protein sequence ID" value="KAH3881425.1"/>
    <property type="molecule type" value="Genomic_DNA"/>
</dbReference>